<proteinExistence type="predicted"/>
<dbReference type="KEGG" id="hhc:M911_01610"/>
<dbReference type="Proteomes" id="UP000019442">
    <property type="component" value="Chromosome"/>
</dbReference>
<organism evidence="1 2">
    <name type="scientific">Ectothiorhodospira haloalkaliphila</name>
    <dbReference type="NCBI Taxonomy" id="421628"/>
    <lineage>
        <taxon>Bacteria</taxon>
        <taxon>Pseudomonadati</taxon>
        <taxon>Pseudomonadota</taxon>
        <taxon>Gammaproteobacteria</taxon>
        <taxon>Chromatiales</taxon>
        <taxon>Ectothiorhodospiraceae</taxon>
        <taxon>Ectothiorhodospira</taxon>
    </lineage>
</organism>
<dbReference type="HOGENOM" id="CLU_2584845_0_0_6"/>
<name>W8KU64_9GAMM</name>
<accession>W8KU64</accession>
<evidence type="ECO:0000313" key="2">
    <source>
        <dbReference type="Proteomes" id="UP000019442"/>
    </source>
</evidence>
<protein>
    <submittedName>
        <fullName evidence="1">Uncharacterized protein</fullName>
    </submittedName>
</protein>
<evidence type="ECO:0000313" key="1">
    <source>
        <dbReference type="EMBL" id="AHK80562.1"/>
    </source>
</evidence>
<keyword evidence="2" id="KW-1185">Reference proteome</keyword>
<reference evidence="1 2" key="1">
    <citation type="journal article" date="2014" name="J Genomics">
        <title>Draft Genome Sequence of the Extremely Halophilic Phototrophic Purple Sulfur Bacterium Halorhodospira halochloris.</title>
        <authorList>
            <person name="Singh K.S."/>
            <person name="Kirksey J."/>
            <person name="Hoff W.D."/>
            <person name="Deole R."/>
        </authorList>
    </citation>
    <scope>NUCLEOTIDE SEQUENCE [LARGE SCALE GENOMIC DNA]</scope>
    <source>
        <strain evidence="1 2">A</strain>
    </source>
</reference>
<dbReference type="RefSeq" id="WP_025280432.1">
    <property type="nucleotide sequence ID" value="NZ_CP007268.1"/>
</dbReference>
<sequence length="80" mass="8922">MESTHYQGPMMRVSPPIYISTDRARAHAKDPALLSRLIESGALATRIINGQRVIHRQALEAIDLRPPPLPPGDCRDTQPR</sequence>
<dbReference type="EMBL" id="CP007268">
    <property type="protein sequence ID" value="AHK80562.1"/>
    <property type="molecule type" value="Genomic_DNA"/>
</dbReference>
<gene>
    <name evidence="1" type="ORF">M911_01610</name>
</gene>
<dbReference type="AlphaFoldDB" id="W8KU64"/>
<reference evidence="2" key="2">
    <citation type="submission" date="2014-02" db="EMBL/GenBank/DDBJ databases">
        <title>Draft Genome Sequence of extremely halophilic bacteria Halorhodospira halochloris.</title>
        <authorList>
            <person name="Singh K.S."/>
        </authorList>
    </citation>
    <scope>NUCLEOTIDE SEQUENCE [LARGE SCALE GENOMIC DNA]</scope>
    <source>
        <strain evidence="2">A</strain>
    </source>
</reference>